<gene>
    <name evidence="1" type="ORF">C7441_1191</name>
</gene>
<dbReference type="RefSeq" id="WP_109614461.1">
    <property type="nucleotide sequence ID" value="NZ_QGGG01000019.1"/>
</dbReference>
<dbReference type="AlphaFoldDB" id="A0A316CCT1"/>
<protein>
    <submittedName>
        <fullName evidence="1">Uncharacterized protein</fullName>
    </submittedName>
</protein>
<dbReference type="OrthoDB" id="8077877at2"/>
<dbReference type="EMBL" id="QGGG01000019">
    <property type="protein sequence ID" value="PWJ76313.1"/>
    <property type="molecule type" value="Genomic_DNA"/>
</dbReference>
<sequence length="180" mass="20731">MRDIDFLKLYASATGLRIMVLANRLGCETETERVLHDWVEQFLSRFITFTRGALAAERRVLTNTDPSQDADLDEELYYFRANYEDFWCEEGDYDLWDVVPSGMVGFRRILGQIHRDLRVFLSSSGLALPKELPPMRFPSHEIDPEDIDPECYEDLHGFDDDGNISAIYALLHGCDRNDGS</sequence>
<organism evidence="1 2">
    <name type="scientific">Pseudaminobacter salicylatoxidans</name>
    <dbReference type="NCBI Taxonomy" id="93369"/>
    <lineage>
        <taxon>Bacteria</taxon>
        <taxon>Pseudomonadati</taxon>
        <taxon>Pseudomonadota</taxon>
        <taxon>Alphaproteobacteria</taxon>
        <taxon>Hyphomicrobiales</taxon>
        <taxon>Phyllobacteriaceae</taxon>
        <taxon>Pseudaminobacter</taxon>
    </lineage>
</organism>
<accession>A0A316CCT1</accession>
<name>A0A316CCT1_PSESE</name>
<evidence type="ECO:0000313" key="1">
    <source>
        <dbReference type="EMBL" id="PWJ76313.1"/>
    </source>
</evidence>
<reference evidence="1 2" key="1">
    <citation type="submission" date="2018-05" db="EMBL/GenBank/DDBJ databases">
        <title>Genomic Encyclopedia of Type Strains, Phase IV (KMG-IV): sequencing the most valuable type-strain genomes for metagenomic binning, comparative biology and taxonomic classification.</title>
        <authorList>
            <person name="Goeker M."/>
        </authorList>
    </citation>
    <scope>NUCLEOTIDE SEQUENCE [LARGE SCALE GENOMIC DNA]</scope>
    <source>
        <strain evidence="1 2">DSM 6986</strain>
    </source>
</reference>
<evidence type="ECO:0000313" key="2">
    <source>
        <dbReference type="Proteomes" id="UP000245396"/>
    </source>
</evidence>
<dbReference type="Proteomes" id="UP000245396">
    <property type="component" value="Unassembled WGS sequence"/>
</dbReference>
<keyword evidence="2" id="KW-1185">Reference proteome</keyword>
<comment type="caution">
    <text evidence="1">The sequence shown here is derived from an EMBL/GenBank/DDBJ whole genome shotgun (WGS) entry which is preliminary data.</text>
</comment>
<proteinExistence type="predicted"/>